<dbReference type="SUPFAM" id="SSF57535">
    <property type="entry name" value="Complement control module/SCR domain"/>
    <property type="match status" value="10"/>
</dbReference>
<gene>
    <name evidence="7" type="ORF">RRG08_028443</name>
</gene>
<dbReference type="PANTHER" id="PTHR19325:SF575">
    <property type="entry name" value="LOCOMOTION-RELATED PROTEIN HIKARU GENKI"/>
    <property type="match status" value="1"/>
</dbReference>
<feature type="domain" description="Sushi" evidence="6">
    <location>
        <begin position="610"/>
        <end position="668"/>
    </location>
</feature>
<dbReference type="InterPro" id="IPR000436">
    <property type="entry name" value="Sushi_SCR_CCP_dom"/>
</dbReference>
<comment type="caution">
    <text evidence="7">The sequence shown here is derived from an EMBL/GenBank/DDBJ whole genome shotgun (WGS) entry which is preliminary data.</text>
</comment>
<feature type="domain" description="Sushi" evidence="6">
    <location>
        <begin position="669"/>
        <end position="727"/>
    </location>
</feature>
<evidence type="ECO:0000313" key="8">
    <source>
        <dbReference type="Proteomes" id="UP001283361"/>
    </source>
</evidence>
<evidence type="ECO:0000256" key="5">
    <source>
        <dbReference type="PROSITE-ProRule" id="PRU00302"/>
    </source>
</evidence>
<dbReference type="Proteomes" id="UP001283361">
    <property type="component" value="Unassembled WGS sequence"/>
</dbReference>
<keyword evidence="2" id="KW-0677">Repeat</keyword>
<feature type="domain" description="Sushi" evidence="6">
    <location>
        <begin position="728"/>
        <end position="786"/>
    </location>
</feature>
<name>A0AAE1E4E5_9GAST</name>
<dbReference type="PANTHER" id="PTHR19325">
    <property type="entry name" value="COMPLEMENT COMPONENT-RELATED SUSHI DOMAIN-CONTAINING"/>
    <property type="match status" value="1"/>
</dbReference>
<feature type="domain" description="Sushi" evidence="6">
    <location>
        <begin position="211"/>
        <end position="270"/>
    </location>
</feature>
<feature type="domain" description="Sushi" evidence="6">
    <location>
        <begin position="271"/>
        <end position="347"/>
    </location>
</feature>
<feature type="disulfide bond" evidence="5">
    <location>
        <begin position="377"/>
        <end position="404"/>
    </location>
</feature>
<proteinExistence type="predicted"/>
<feature type="domain" description="Sushi" evidence="6">
    <location>
        <begin position="407"/>
        <end position="472"/>
    </location>
</feature>
<evidence type="ECO:0000259" key="6">
    <source>
        <dbReference type="PROSITE" id="PS50923"/>
    </source>
</evidence>
<dbReference type="Gene3D" id="2.20.28.230">
    <property type="match status" value="1"/>
</dbReference>
<organism evidence="7 8">
    <name type="scientific">Elysia crispata</name>
    <name type="common">lettuce slug</name>
    <dbReference type="NCBI Taxonomy" id="231223"/>
    <lineage>
        <taxon>Eukaryota</taxon>
        <taxon>Metazoa</taxon>
        <taxon>Spiralia</taxon>
        <taxon>Lophotrochozoa</taxon>
        <taxon>Mollusca</taxon>
        <taxon>Gastropoda</taxon>
        <taxon>Heterobranchia</taxon>
        <taxon>Euthyneura</taxon>
        <taxon>Panpulmonata</taxon>
        <taxon>Sacoglossa</taxon>
        <taxon>Placobranchoidea</taxon>
        <taxon>Plakobranchidae</taxon>
        <taxon>Elysia</taxon>
    </lineage>
</organism>
<comment type="caution">
    <text evidence="5">Lacks conserved residue(s) required for the propagation of feature annotation.</text>
</comment>
<keyword evidence="4" id="KW-0325">Glycoprotein</keyword>
<dbReference type="InterPro" id="IPR050350">
    <property type="entry name" value="Compl-Cell_Adhes-Reg"/>
</dbReference>
<reference evidence="7" key="1">
    <citation type="journal article" date="2023" name="G3 (Bethesda)">
        <title>A reference genome for the long-term kleptoplast-retaining sea slug Elysia crispata morphotype clarki.</title>
        <authorList>
            <person name="Eastman K.E."/>
            <person name="Pendleton A.L."/>
            <person name="Shaikh M.A."/>
            <person name="Suttiyut T."/>
            <person name="Ogas R."/>
            <person name="Tomko P."/>
            <person name="Gavelis G."/>
            <person name="Widhalm J.R."/>
            <person name="Wisecaver J.H."/>
        </authorList>
    </citation>
    <scope>NUCLEOTIDE SEQUENCE</scope>
    <source>
        <strain evidence="7">ECLA1</strain>
    </source>
</reference>
<dbReference type="CDD" id="cd00033">
    <property type="entry name" value="CCP"/>
    <property type="match status" value="6"/>
</dbReference>
<dbReference type="Gene3D" id="2.10.70.10">
    <property type="entry name" value="Complement Module, domain 1"/>
    <property type="match status" value="10"/>
</dbReference>
<evidence type="ECO:0000256" key="2">
    <source>
        <dbReference type="ARBA" id="ARBA00022737"/>
    </source>
</evidence>
<accession>A0AAE1E4E5</accession>
<keyword evidence="1 5" id="KW-0768">Sushi</keyword>
<evidence type="ECO:0000256" key="1">
    <source>
        <dbReference type="ARBA" id="ARBA00022659"/>
    </source>
</evidence>
<feature type="domain" description="Sushi" evidence="6">
    <location>
        <begin position="930"/>
        <end position="993"/>
    </location>
</feature>
<dbReference type="EMBL" id="JAWDGP010001156">
    <property type="protein sequence ID" value="KAK3794009.1"/>
    <property type="molecule type" value="Genomic_DNA"/>
</dbReference>
<evidence type="ECO:0000256" key="4">
    <source>
        <dbReference type="ARBA" id="ARBA00023180"/>
    </source>
</evidence>
<sequence length="1240" mass="133628">MRIGYVRSAAISASIFILLTTDGLYVQSASIFGWTGVSLDNERGVIGAQTLVDLSASNTRRCIRMCWLFKACTALTFTLNKQRCRLFVLGGTAASAYRLTVDSSSQSADMRGARIDAQLKPMRGCDKRPCSASEMCAPVRYYALYVCIKLATEFCSGDPPIVANSETERDNVGSVVYSCALGYFKTGTNHVSHCNRNTRAWSSVDTNCALVNCGTPPAVHGALPKGISTTLDSEVSYICLAGSVPSSNLMTSTCVGSSGEWLPIPEPCVAVTCGQPPPIDSMDVQLTRRSLLGAFPGLDLDELTMAYGGEAVYTCKDGYTAPEGASYISQCQDDGTWSTTANFLCSPVECGEPPRMANSSHVSYTDTTLGEVATVTCLSGYSPTDGIQFTCNKTGNWDGPEVTCTPVSCGSPPEVNFTTITSDTSSGDFSTLAGSTVNYTCMEVAIPSSSVMSSTCEASSGEWTPVPHPCSPVVCGDPPIIDGMVSKFKERPLVSAALPFLESQLILRAYGGMAIYTCKDGYTAPEGSSYTSQCQADGTWSSTANFSCSLEGCGQPPPVANSYQVNQTVTSVNETVNVKCLPGFAPMEGINFTCTGNETWDQTESACEHVGCGAPPPVDNAKVDYNQTVINSTACYSCIQPAVVKEGENSSTCLENGQWSPVTISCLAVPCGSAPEVSYSSVQYTIVADQFRAEYTCFDGFQLSHGSYISCIQPEASWTQDVVICSQVSCGDPPVISNANVTKTGSVYPYSAVYTCHPGYFLSSTTSSKICQIDASWSTDEVTCSQLRCEYPDLLDNAYLLSPKRISDSFRNGVVGQIYCIDEFSIVAMNSSADVVKYSSITCEDGNWTAPNPEVLCVPENCGYPAAIPFTTWTLKAGNPQRVAYQCIEGYKMVAATARMSASSYIFEVDCNSVTGWSLPTNMQDICRPVDCGEILTPTNSPLDIPMGHSTTYGSRVEVSCDPPLYVNSPNNVIECRADGTWSTLDATALCAPCNQSTYASGIPNGLLVLDEMGGTIVDNARFTCEERYQAFDAQDEIRCASVNNTAKWQGLQKAECIQTKWENPTPTMSSPTKYTVPINNARASKGLKACAVVTFESQGKRMLFVFRRASGSGKTENHYQPVVRVEYKKDDTDLTFEQYSGQDNIDIAIDTMNIELIEPSETATFCLNLDMDNQKYQFTKNGHTIMETQVMNYNIDIFFVKHSVSVSVITLYYSQAPNSARIVGNMDADSAEVISNMTQ</sequence>
<keyword evidence="3 5" id="KW-1015">Disulfide bond</keyword>
<feature type="domain" description="Sushi" evidence="6">
    <location>
        <begin position="348"/>
        <end position="406"/>
    </location>
</feature>
<dbReference type="Pfam" id="PF00084">
    <property type="entry name" value="Sushi"/>
    <property type="match status" value="7"/>
</dbReference>
<protein>
    <recommendedName>
        <fullName evidence="6">Sushi domain-containing protein</fullName>
    </recommendedName>
</protein>
<dbReference type="SMART" id="SM00032">
    <property type="entry name" value="CCP"/>
    <property type="match status" value="12"/>
</dbReference>
<feature type="domain" description="Sushi" evidence="6">
    <location>
        <begin position="551"/>
        <end position="609"/>
    </location>
</feature>
<feature type="disulfide bond" evidence="5">
    <location>
        <begin position="580"/>
        <end position="607"/>
    </location>
</feature>
<feature type="domain" description="Sushi" evidence="6">
    <location>
        <begin position="473"/>
        <end position="550"/>
    </location>
</feature>
<keyword evidence="8" id="KW-1185">Reference proteome</keyword>
<evidence type="ECO:0000256" key="3">
    <source>
        <dbReference type="ARBA" id="ARBA00023157"/>
    </source>
</evidence>
<evidence type="ECO:0000313" key="7">
    <source>
        <dbReference type="EMBL" id="KAK3794009.1"/>
    </source>
</evidence>
<dbReference type="PROSITE" id="PS50923">
    <property type="entry name" value="SUSHI"/>
    <property type="match status" value="10"/>
</dbReference>
<dbReference type="AlphaFoldDB" id="A0AAE1E4E5"/>
<dbReference type="InterPro" id="IPR035976">
    <property type="entry name" value="Sushi/SCR/CCP_sf"/>
</dbReference>